<dbReference type="GO" id="GO:0032259">
    <property type="term" value="P:methylation"/>
    <property type="evidence" value="ECO:0007669"/>
    <property type="project" value="UniProtKB-KW"/>
</dbReference>
<keyword evidence="2" id="KW-0808">Transferase</keyword>
<comment type="similarity">
    <text evidence="3">Belongs to the methyltransferase superfamily. ETFBKMT family.</text>
</comment>
<evidence type="ECO:0000256" key="1">
    <source>
        <dbReference type="ARBA" id="ARBA00022603"/>
    </source>
</evidence>
<accession>A0A9W7B594</accession>
<evidence type="ECO:0000256" key="5">
    <source>
        <dbReference type="ARBA" id="ARBA00042266"/>
    </source>
</evidence>
<dbReference type="PANTHER" id="PTHR43648:SF1">
    <property type="entry name" value="ELECTRON TRANSFER FLAVOPROTEIN BETA SUBUNIT LYSINE METHYLTRANSFERASE"/>
    <property type="match status" value="1"/>
</dbReference>
<dbReference type="Pfam" id="PF06325">
    <property type="entry name" value="PrmA"/>
    <property type="match status" value="1"/>
</dbReference>
<dbReference type="InterPro" id="IPR029063">
    <property type="entry name" value="SAM-dependent_MTases_sf"/>
</dbReference>
<evidence type="ECO:0000256" key="3">
    <source>
        <dbReference type="ARBA" id="ARBA00037932"/>
    </source>
</evidence>
<protein>
    <recommendedName>
        <fullName evidence="5">ETFB lysine methyltransferase</fullName>
    </recommendedName>
    <alternativeName>
        <fullName evidence="4">Protein N-lysine methyltransferase METTL20</fullName>
    </alternativeName>
</protein>
<gene>
    <name evidence="6" type="ORF">TrST_g2127</name>
</gene>
<evidence type="ECO:0000256" key="4">
    <source>
        <dbReference type="ARBA" id="ARBA00041867"/>
    </source>
</evidence>
<evidence type="ECO:0000313" key="6">
    <source>
        <dbReference type="EMBL" id="GMH84456.1"/>
    </source>
</evidence>
<proteinExistence type="inferred from homology"/>
<dbReference type="GO" id="GO:0005759">
    <property type="term" value="C:mitochondrial matrix"/>
    <property type="evidence" value="ECO:0007669"/>
    <property type="project" value="TreeGrafter"/>
</dbReference>
<dbReference type="GO" id="GO:0016279">
    <property type="term" value="F:protein-lysine N-methyltransferase activity"/>
    <property type="evidence" value="ECO:0007669"/>
    <property type="project" value="TreeGrafter"/>
</dbReference>
<dbReference type="PANTHER" id="PTHR43648">
    <property type="entry name" value="ELECTRON TRANSFER FLAVOPROTEIN BETA SUBUNIT LYSINE METHYLTRANSFERASE"/>
    <property type="match status" value="1"/>
</dbReference>
<dbReference type="InterPro" id="IPR050078">
    <property type="entry name" value="Ribosomal_L11_MeTrfase_PrmA"/>
</dbReference>
<keyword evidence="7" id="KW-1185">Reference proteome</keyword>
<dbReference type="Gene3D" id="3.40.50.150">
    <property type="entry name" value="Vaccinia Virus protein VP39"/>
    <property type="match status" value="1"/>
</dbReference>
<dbReference type="SUPFAM" id="SSF53335">
    <property type="entry name" value="S-adenosyl-L-methionine-dependent methyltransferases"/>
    <property type="match status" value="1"/>
</dbReference>
<evidence type="ECO:0000313" key="7">
    <source>
        <dbReference type="Proteomes" id="UP001165085"/>
    </source>
</evidence>
<dbReference type="OrthoDB" id="194386at2759"/>
<name>A0A9W7B594_9STRA</name>
<dbReference type="EMBL" id="BRXY01000293">
    <property type="protein sequence ID" value="GMH84456.1"/>
    <property type="molecule type" value="Genomic_DNA"/>
</dbReference>
<comment type="caution">
    <text evidence="6">The sequence shown here is derived from an EMBL/GenBank/DDBJ whole genome shotgun (WGS) entry which is preliminary data.</text>
</comment>
<organism evidence="6 7">
    <name type="scientific">Triparma strigata</name>
    <dbReference type="NCBI Taxonomy" id="1606541"/>
    <lineage>
        <taxon>Eukaryota</taxon>
        <taxon>Sar</taxon>
        <taxon>Stramenopiles</taxon>
        <taxon>Ochrophyta</taxon>
        <taxon>Bolidophyceae</taxon>
        <taxon>Parmales</taxon>
        <taxon>Triparmaceae</taxon>
        <taxon>Triparma</taxon>
    </lineage>
</organism>
<evidence type="ECO:0000256" key="2">
    <source>
        <dbReference type="ARBA" id="ARBA00022679"/>
    </source>
</evidence>
<dbReference type="AlphaFoldDB" id="A0A9W7B594"/>
<keyword evidence="1" id="KW-0489">Methyltransferase</keyword>
<reference evidence="7" key="1">
    <citation type="journal article" date="2023" name="Commun. Biol.">
        <title>Genome analysis of Parmales, the sister group of diatoms, reveals the evolutionary specialization of diatoms from phago-mixotrophs to photoautotrophs.</title>
        <authorList>
            <person name="Ban H."/>
            <person name="Sato S."/>
            <person name="Yoshikawa S."/>
            <person name="Yamada K."/>
            <person name="Nakamura Y."/>
            <person name="Ichinomiya M."/>
            <person name="Sato N."/>
            <person name="Blanc-Mathieu R."/>
            <person name="Endo H."/>
            <person name="Kuwata A."/>
            <person name="Ogata H."/>
        </authorList>
    </citation>
    <scope>NUCLEOTIDE SEQUENCE [LARGE SCALE GENOMIC DNA]</scope>
    <source>
        <strain evidence="7">NIES 3701</strain>
    </source>
</reference>
<dbReference type="CDD" id="cd02440">
    <property type="entry name" value="AdoMet_MTases"/>
    <property type="match status" value="1"/>
</dbReference>
<dbReference type="Proteomes" id="UP001165085">
    <property type="component" value="Unassembled WGS sequence"/>
</dbReference>
<sequence length="214" mass="23868">MPHNVANARKIIQRITKRRNVDCLLLLLATNELESNLIKDLPFQFQDPFWAFVWPGSWALHKFIQDNPQVVGKRTVLDFASGCGLAAITAKQNNAATVLANDIDPYSVLSVRMNAALNNVNIDTSTSDLIGKEVTQDVILAGDVFYEEALGADVMKWLEREQQVGKRVLIGDPGRAALPLQNPRLQLKASYDLPKWLQKSNHGYVEGKVYEIIG</sequence>